<evidence type="ECO:0000256" key="1">
    <source>
        <dbReference type="ARBA" id="ARBA00010641"/>
    </source>
</evidence>
<dbReference type="RefSeq" id="WP_080046729.1">
    <property type="nucleotide sequence ID" value="NZ_CP017717.1"/>
</dbReference>
<dbReference type="PANTHER" id="PTHR30173">
    <property type="entry name" value="SIGMA 19 FACTOR"/>
    <property type="match status" value="1"/>
</dbReference>
<dbReference type="OrthoDB" id="6689546at2"/>
<dbReference type="InterPro" id="IPR032710">
    <property type="entry name" value="NTF2-like_dom_sf"/>
</dbReference>
<dbReference type="Pfam" id="PF04542">
    <property type="entry name" value="Sigma70_r2"/>
    <property type="match status" value="1"/>
</dbReference>
<dbReference type="Gene3D" id="1.10.1740.10">
    <property type="match status" value="1"/>
</dbReference>
<evidence type="ECO:0000256" key="4">
    <source>
        <dbReference type="ARBA" id="ARBA00023082"/>
    </source>
</evidence>
<evidence type="ECO:0000256" key="2">
    <source>
        <dbReference type="ARBA" id="ARBA00011344"/>
    </source>
</evidence>
<dbReference type="GO" id="GO:0006352">
    <property type="term" value="P:DNA-templated transcription initiation"/>
    <property type="evidence" value="ECO:0007669"/>
    <property type="project" value="InterPro"/>
</dbReference>
<protein>
    <submittedName>
        <fullName evidence="8">RNA polymerase subunit sigma-70</fullName>
    </submittedName>
</protein>
<evidence type="ECO:0000259" key="7">
    <source>
        <dbReference type="Pfam" id="PF08281"/>
    </source>
</evidence>
<dbReference type="Pfam" id="PF08281">
    <property type="entry name" value="Sigma70_r4_2"/>
    <property type="match status" value="1"/>
</dbReference>
<dbReference type="SUPFAM" id="SSF88659">
    <property type="entry name" value="Sigma3 and sigma4 domains of RNA polymerase sigma factors"/>
    <property type="match status" value="1"/>
</dbReference>
<dbReference type="InterPro" id="IPR014284">
    <property type="entry name" value="RNA_pol_sigma-70_dom"/>
</dbReference>
<dbReference type="Proteomes" id="UP000190797">
    <property type="component" value="Chromosome"/>
</dbReference>
<dbReference type="InterPro" id="IPR013249">
    <property type="entry name" value="RNA_pol_sigma70_r4_t2"/>
</dbReference>
<sequence length="288" mass="30873">MTDEEELAAAFEDQRSYLHAMAYRLLGSHADADDAVQEAWLRLVRNGAEGIGELRGWLTTVTVRICLDVLRRHGVRREQPLELEVGMLPRDAVWEAGADPEQEALLAESVGLALYVVMDVLTPAERVAFVLHDVFEVPFDGVAAILGRSTAATKMLASRARGRLRAGVPAADTAGREVVDAFFEAVGHGDVDRLLTILAPDAELRSQTPGGVFTVRGAREIAGQATLFRNARARLHPALVDGAPGAVITIGGRPTTVVAFTIVDGVITTIRSMTDPARLGQVVPAWVG</sequence>
<keyword evidence="4" id="KW-0731">Sigma factor</keyword>
<dbReference type="PANTHER" id="PTHR30173:SF43">
    <property type="entry name" value="ECF RNA POLYMERASE SIGMA FACTOR SIGI-RELATED"/>
    <property type="match status" value="1"/>
</dbReference>
<dbReference type="NCBIfam" id="TIGR02937">
    <property type="entry name" value="sigma70-ECF"/>
    <property type="match status" value="1"/>
</dbReference>
<evidence type="ECO:0000256" key="3">
    <source>
        <dbReference type="ARBA" id="ARBA00023015"/>
    </source>
</evidence>
<dbReference type="InterPro" id="IPR052704">
    <property type="entry name" value="ECF_Sigma-70_Domain"/>
</dbReference>
<reference evidence="9" key="1">
    <citation type="journal article" date="2017" name="Med. Chem. Commun.">
        <title>Nonomuraea sp. ATCC 55076 harbours the largest actinomycete chromosome to date and the kistamicin biosynthetic gene cluster.</title>
        <authorList>
            <person name="Nazari B."/>
            <person name="Forneris C.C."/>
            <person name="Gibson M.I."/>
            <person name="Moon K."/>
            <person name="Schramma K.R."/>
            <person name="Seyedsayamdost M.R."/>
        </authorList>
    </citation>
    <scope>NUCLEOTIDE SEQUENCE [LARGE SCALE GENOMIC DNA]</scope>
    <source>
        <strain evidence="9">ATCC 55076</strain>
    </source>
</reference>
<name>A0A1V0AJJ7_9ACTN</name>
<dbReference type="InterPro" id="IPR013324">
    <property type="entry name" value="RNA_pol_sigma_r3/r4-like"/>
</dbReference>
<dbReference type="InterPro" id="IPR013325">
    <property type="entry name" value="RNA_pol_sigma_r2"/>
</dbReference>
<evidence type="ECO:0000256" key="5">
    <source>
        <dbReference type="ARBA" id="ARBA00023163"/>
    </source>
</evidence>
<evidence type="ECO:0000313" key="9">
    <source>
        <dbReference type="Proteomes" id="UP000190797"/>
    </source>
</evidence>
<gene>
    <name evidence="8" type="ORF">BKM31_14555</name>
</gene>
<proteinExistence type="inferred from homology"/>
<feature type="domain" description="RNA polymerase sigma factor 70 region 4 type 2" evidence="7">
    <location>
        <begin position="113"/>
        <end position="164"/>
    </location>
</feature>
<dbReference type="Gene3D" id="3.10.450.50">
    <property type="match status" value="1"/>
</dbReference>
<dbReference type="SUPFAM" id="SSF88946">
    <property type="entry name" value="Sigma2 domain of RNA polymerase sigma factors"/>
    <property type="match status" value="1"/>
</dbReference>
<feature type="domain" description="RNA polymerase sigma-70 region 2" evidence="6">
    <location>
        <begin position="15"/>
        <end position="74"/>
    </location>
</feature>
<accession>A0A1V0AJJ7</accession>
<organism evidence="8 9">
    <name type="scientific">[Actinomadura] parvosata subsp. kistnae</name>
    <dbReference type="NCBI Taxonomy" id="1909395"/>
    <lineage>
        <taxon>Bacteria</taxon>
        <taxon>Bacillati</taxon>
        <taxon>Actinomycetota</taxon>
        <taxon>Actinomycetes</taxon>
        <taxon>Streptosporangiales</taxon>
        <taxon>Streptosporangiaceae</taxon>
        <taxon>Nonomuraea</taxon>
    </lineage>
</organism>
<dbReference type="AlphaFoldDB" id="A0A1V0AJJ7"/>
<keyword evidence="5" id="KW-0804">Transcription</keyword>
<evidence type="ECO:0000259" key="6">
    <source>
        <dbReference type="Pfam" id="PF04542"/>
    </source>
</evidence>
<dbReference type="InterPro" id="IPR007627">
    <property type="entry name" value="RNA_pol_sigma70_r2"/>
</dbReference>
<dbReference type="SUPFAM" id="SSF54427">
    <property type="entry name" value="NTF2-like"/>
    <property type="match status" value="1"/>
</dbReference>
<keyword evidence="3" id="KW-0805">Transcription regulation</keyword>
<dbReference type="InterPro" id="IPR036388">
    <property type="entry name" value="WH-like_DNA-bd_sf"/>
</dbReference>
<dbReference type="KEGG" id="noa:BKM31_14555"/>
<dbReference type="EMBL" id="CP017717">
    <property type="protein sequence ID" value="AQZ70391.1"/>
    <property type="molecule type" value="Genomic_DNA"/>
</dbReference>
<comment type="similarity">
    <text evidence="1">Belongs to the sigma-70 factor family. ECF subfamily.</text>
</comment>
<keyword evidence="9" id="KW-1185">Reference proteome</keyword>
<dbReference type="GO" id="GO:0016987">
    <property type="term" value="F:sigma factor activity"/>
    <property type="evidence" value="ECO:0007669"/>
    <property type="project" value="UniProtKB-KW"/>
</dbReference>
<evidence type="ECO:0000313" key="8">
    <source>
        <dbReference type="EMBL" id="AQZ70391.1"/>
    </source>
</evidence>
<dbReference type="STRING" id="1909395.BKM31_14555"/>
<dbReference type="Gene3D" id="1.10.10.10">
    <property type="entry name" value="Winged helix-like DNA-binding domain superfamily/Winged helix DNA-binding domain"/>
    <property type="match status" value="1"/>
</dbReference>
<dbReference type="GO" id="GO:0003677">
    <property type="term" value="F:DNA binding"/>
    <property type="evidence" value="ECO:0007669"/>
    <property type="project" value="InterPro"/>
</dbReference>
<comment type="subunit">
    <text evidence="2">Interacts transiently with the RNA polymerase catalytic core formed by RpoA, RpoB, RpoC and RpoZ (2 alpha, 1 beta, 1 beta' and 1 omega subunit) to form the RNA polymerase holoenzyme that can initiate transcription.</text>
</comment>